<dbReference type="EMBL" id="BSOW01000052">
    <property type="protein sequence ID" value="GLR91680.1"/>
    <property type="molecule type" value="Genomic_DNA"/>
</dbReference>
<dbReference type="RefSeq" id="WP_284275234.1">
    <property type="nucleotide sequence ID" value="NZ_BSOW01000052.1"/>
</dbReference>
<comment type="caution">
    <text evidence="1">The sequence shown here is derived from an EMBL/GenBank/DDBJ whole genome shotgun (WGS) entry which is preliminary data.</text>
</comment>
<accession>A0ABQ6BD98</accession>
<organism evidence="1 2">
    <name type="scientific">Bradyrhizobium iriomotense</name>
    <dbReference type="NCBI Taxonomy" id="441950"/>
    <lineage>
        <taxon>Bacteria</taxon>
        <taxon>Pseudomonadati</taxon>
        <taxon>Pseudomonadota</taxon>
        <taxon>Alphaproteobacteria</taxon>
        <taxon>Hyphomicrobiales</taxon>
        <taxon>Nitrobacteraceae</taxon>
        <taxon>Bradyrhizobium</taxon>
    </lineage>
</organism>
<name>A0ABQ6BD98_9BRAD</name>
<gene>
    <name evidence="1" type="ORF">GCM10007857_83980</name>
</gene>
<reference evidence="2" key="1">
    <citation type="journal article" date="2019" name="Int. J. Syst. Evol. Microbiol.">
        <title>The Global Catalogue of Microorganisms (GCM) 10K type strain sequencing project: providing services to taxonomists for standard genome sequencing and annotation.</title>
        <authorList>
            <consortium name="The Broad Institute Genomics Platform"/>
            <consortium name="The Broad Institute Genome Sequencing Center for Infectious Disease"/>
            <person name="Wu L."/>
            <person name="Ma J."/>
        </authorList>
    </citation>
    <scope>NUCLEOTIDE SEQUENCE [LARGE SCALE GENOMIC DNA]</scope>
    <source>
        <strain evidence="2">NBRC 102520</strain>
    </source>
</reference>
<keyword evidence="2" id="KW-1185">Reference proteome</keyword>
<evidence type="ECO:0000313" key="2">
    <source>
        <dbReference type="Proteomes" id="UP001156905"/>
    </source>
</evidence>
<dbReference type="Proteomes" id="UP001156905">
    <property type="component" value="Unassembled WGS sequence"/>
</dbReference>
<sequence>MGTNKEPVLGIIQLDSAHAMEGSSAELIERNDLMPFSIGDPSLWRHLPLQSVIAKGADSGANKVPTPEAVSGILDAAARLDAQVQLIIGGCGYMWASRKHLYGRTSTATLTSGLEFLSLALRMTNKPVGIITWDAEPLVSLLEDHPGSERFRFLNVGDLTEWSKSWTCLSAYQKPGGWTKERMAQQFADRLAEAFADRGVLKDVGILVIECMIVPDFRETIRSITSLPVLDLIHFAKAALK</sequence>
<protein>
    <recommendedName>
        <fullName evidence="3">Aspartate/glutamate racemase family protein</fullName>
    </recommendedName>
</protein>
<evidence type="ECO:0008006" key="3">
    <source>
        <dbReference type="Google" id="ProtNLM"/>
    </source>
</evidence>
<proteinExistence type="predicted"/>
<evidence type="ECO:0000313" key="1">
    <source>
        <dbReference type="EMBL" id="GLR91680.1"/>
    </source>
</evidence>